<evidence type="ECO:0000313" key="2">
    <source>
        <dbReference type="EMBL" id="KAH1113737.1"/>
    </source>
</evidence>
<evidence type="ECO:0000313" key="3">
    <source>
        <dbReference type="Proteomes" id="UP000828251"/>
    </source>
</evidence>
<organism evidence="2 3">
    <name type="scientific">Gossypium stocksii</name>
    <dbReference type="NCBI Taxonomy" id="47602"/>
    <lineage>
        <taxon>Eukaryota</taxon>
        <taxon>Viridiplantae</taxon>
        <taxon>Streptophyta</taxon>
        <taxon>Embryophyta</taxon>
        <taxon>Tracheophyta</taxon>
        <taxon>Spermatophyta</taxon>
        <taxon>Magnoliopsida</taxon>
        <taxon>eudicotyledons</taxon>
        <taxon>Gunneridae</taxon>
        <taxon>Pentapetalae</taxon>
        <taxon>rosids</taxon>
        <taxon>malvids</taxon>
        <taxon>Malvales</taxon>
        <taxon>Malvaceae</taxon>
        <taxon>Malvoideae</taxon>
        <taxon>Gossypium</taxon>
    </lineage>
</organism>
<feature type="region of interest" description="Disordered" evidence="1">
    <location>
        <begin position="1"/>
        <end position="31"/>
    </location>
</feature>
<evidence type="ECO:0000256" key="1">
    <source>
        <dbReference type="SAM" id="MobiDB-lite"/>
    </source>
</evidence>
<dbReference type="EMBL" id="JAIQCV010000003">
    <property type="protein sequence ID" value="KAH1113737.1"/>
    <property type="molecule type" value="Genomic_DNA"/>
</dbReference>
<sequence>MRIMERKNMASFNDEENEMSRFSEKSGASQELQSRVHNIIFRQQGRPSDEMMGIHLHESVELKLAMEGLVCDLERTLEETLMKGDSQIVEEHMVVEDAWHDE</sequence>
<accession>A0A9D3W6E9</accession>
<comment type="caution">
    <text evidence="2">The sequence shown here is derived from an EMBL/GenBank/DDBJ whole genome shotgun (WGS) entry which is preliminary data.</text>
</comment>
<gene>
    <name evidence="2" type="ORF">J1N35_007115</name>
</gene>
<reference evidence="2 3" key="1">
    <citation type="journal article" date="2021" name="Plant Biotechnol. J.">
        <title>Multi-omics assisted identification of the key and species-specific regulatory components of drought-tolerant mechanisms in Gossypium stocksii.</title>
        <authorList>
            <person name="Yu D."/>
            <person name="Ke L."/>
            <person name="Zhang D."/>
            <person name="Wu Y."/>
            <person name="Sun Y."/>
            <person name="Mei J."/>
            <person name="Sun J."/>
            <person name="Sun Y."/>
        </authorList>
    </citation>
    <scope>NUCLEOTIDE SEQUENCE [LARGE SCALE GENOMIC DNA]</scope>
    <source>
        <strain evidence="3">cv. E1</strain>
        <tissue evidence="2">Leaf</tissue>
    </source>
</reference>
<protein>
    <submittedName>
        <fullName evidence="2">Uncharacterized protein</fullName>
    </submittedName>
</protein>
<name>A0A9D3W6E9_9ROSI</name>
<dbReference type="Proteomes" id="UP000828251">
    <property type="component" value="Unassembled WGS sequence"/>
</dbReference>
<dbReference type="AlphaFoldDB" id="A0A9D3W6E9"/>
<dbReference type="OrthoDB" id="998778at2759"/>
<proteinExistence type="predicted"/>
<keyword evidence="3" id="KW-1185">Reference proteome</keyword>